<feature type="transmembrane region" description="Helical" evidence="7">
    <location>
        <begin position="448"/>
        <end position="468"/>
    </location>
</feature>
<evidence type="ECO:0000256" key="5">
    <source>
        <dbReference type="ARBA" id="ARBA00022989"/>
    </source>
</evidence>
<organism evidence="9 10">
    <name type="scientific">Novosphingobium endophyticum</name>
    <dbReference type="NCBI Taxonomy" id="1955250"/>
    <lineage>
        <taxon>Bacteria</taxon>
        <taxon>Pseudomonadati</taxon>
        <taxon>Pseudomonadota</taxon>
        <taxon>Alphaproteobacteria</taxon>
        <taxon>Sphingomonadales</taxon>
        <taxon>Sphingomonadaceae</taxon>
        <taxon>Novosphingobium</taxon>
    </lineage>
</organism>
<evidence type="ECO:0000256" key="4">
    <source>
        <dbReference type="ARBA" id="ARBA00022737"/>
    </source>
</evidence>
<dbReference type="InterPro" id="IPR006037">
    <property type="entry name" value="RCK_C"/>
</dbReference>
<evidence type="ECO:0000256" key="1">
    <source>
        <dbReference type="ARBA" id="ARBA00004141"/>
    </source>
</evidence>
<feature type="transmembrane region" description="Helical" evidence="7">
    <location>
        <begin position="573"/>
        <end position="592"/>
    </location>
</feature>
<dbReference type="PANTHER" id="PTHR43652:SF2">
    <property type="entry name" value="BASIC AMINO ACID ANTIPORTER YFCC-RELATED"/>
    <property type="match status" value="1"/>
</dbReference>
<evidence type="ECO:0000256" key="6">
    <source>
        <dbReference type="ARBA" id="ARBA00023136"/>
    </source>
</evidence>
<keyword evidence="5 7" id="KW-1133">Transmembrane helix</keyword>
<gene>
    <name evidence="9" type="ORF">GCM10011494_31800</name>
</gene>
<comment type="subcellular location">
    <subcellularLocation>
        <location evidence="1">Membrane</location>
        <topology evidence="1">Multi-pass membrane protein</topology>
    </subcellularLocation>
</comment>
<evidence type="ECO:0000313" key="10">
    <source>
        <dbReference type="Proteomes" id="UP000608154"/>
    </source>
</evidence>
<feature type="domain" description="RCK C-terminal" evidence="8">
    <location>
        <begin position="302"/>
        <end position="387"/>
    </location>
</feature>
<dbReference type="Gene3D" id="3.30.70.1450">
    <property type="entry name" value="Regulator of K+ conductance, C-terminal domain"/>
    <property type="match status" value="1"/>
</dbReference>
<dbReference type="GO" id="GO:0008324">
    <property type="term" value="F:monoatomic cation transmembrane transporter activity"/>
    <property type="evidence" value="ECO:0007669"/>
    <property type="project" value="InterPro"/>
</dbReference>
<evidence type="ECO:0000256" key="2">
    <source>
        <dbReference type="ARBA" id="ARBA00022448"/>
    </source>
</evidence>
<evidence type="ECO:0000256" key="7">
    <source>
        <dbReference type="SAM" id="Phobius"/>
    </source>
</evidence>
<keyword evidence="6 7" id="KW-0472">Membrane</keyword>
<feature type="transmembrane region" description="Helical" evidence="7">
    <location>
        <begin position="68"/>
        <end position="89"/>
    </location>
</feature>
<keyword evidence="3 7" id="KW-0812">Transmembrane</keyword>
<feature type="transmembrane region" description="Helical" evidence="7">
    <location>
        <begin position="30"/>
        <end position="48"/>
    </location>
</feature>
<evidence type="ECO:0000256" key="3">
    <source>
        <dbReference type="ARBA" id="ARBA00022692"/>
    </source>
</evidence>
<sequence length="594" mass="63149">MYMPELHALSAMVIALGMFYGFIQGKLRVEIVSLLTIGSIALLLYFLPMPGQDQYAGLQLAFEGFGHYALVTICSLMIMGRGLVVTGALDPATRALARVWQFNKSAGLLFTLVVCMFLSMVVNDTPVLVLMIPILVQTAMRGGMPASKTLIPVNAAILIGGMSTTIGTSTNLLVVSIAQDLGMRTLPVFHFTPIVLSTVLIALPYIWLVMPRLLPDNTKAVAVESRTFLAKLRVDTDSPMRGKTIEEVRGRLPAGVTAWLPPDADDGYVGRRVFASGTLEDLQETARKISAKLAPAWVLDRVEADSGRTAQDLIVAEMIIAPDSRLIGLTSRASGLDGVALLGIHHARQPFRDTRQHSPDAPMKEGDVLVVMGVPEELRSIAETEGLLQIEGVQEVARSAKAPVALAIMAGAVGLASLGLVPIAISALAGAILMLATGCVRFDRVGRALSAQVIVLVAASIALGKFILVSGAAAWLGGLLAIFLQLLPPAGVLAAIMVFVTLLTNFASNTAAAAVGTPIAFNIAQQLGLPAEPLVLAVLFGCNLCYATPVAYQTNMMILTEGDYRFSDYLRSGIPLVLIMITALSTSLVYWYDI</sequence>
<protein>
    <submittedName>
        <fullName evidence="9">Potassium transporter TrkA</fullName>
    </submittedName>
</protein>
<feature type="transmembrane region" description="Helical" evidence="7">
    <location>
        <begin position="534"/>
        <end position="552"/>
    </location>
</feature>
<feature type="transmembrane region" description="Helical" evidence="7">
    <location>
        <begin position="155"/>
        <end position="176"/>
    </location>
</feature>
<feature type="transmembrane region" description="Helical" evidence="7">
    <location>
        <begin position="6"/>
        <end position="23"/>
    </location>
</feature>
<dbReference type="AlphaFoldDB" id="A0A916TUE8"/>
<reference evidence="9" key="2">
    <citation type="submission" date="2020-09" db="EMBL/GenBank/DDBJ databases">
        <authorList>
            <person name="Sun Q."/>
            <person name="Zhou Y."/>
        </authorList>
    </citation>
    <scope>NUCLEOTIDE SEQUENCE</scope>
    <source>
        <strain evidence="9">CGMCC 1.15095</strain>
    </source>
</reference>
<name>A0A916TUE8_9SPHN</name>
<feature type="transmembrane region" description="Helical" evidence="7">
    <location>
        <begin position="109"/>
        <end position="135"/>
    </location>
</feature>
<dbReference type="PROSITE" id="PS51202">
    <property type="entry name" value="RCK_C"/>
    <property type="match status" value="1"/>
</dbReference>
<evidence type="ECO:0000313" key="9">
    <source>
        <dbReference type="EMBL" id="GGC10717.1"/>
    </source>
</evidence>
<dbReference type="SUPFAM" id="SSF116726">
    <property type="entry name" value="TrkA C-terminal domain-like"/>
    <property type="match status" value="1"/>
</dbReference>
<dbReference type="PANTHER" id="PTHR43652">
    <property type="entry name" value="BASIC AMINO ACID ANTIPORTER YFCC-RELATED"/>
    <property type="match status" value="1"/>
</dbReference>
<reference evidence="9" key="1">
    <citation type="journal article" date="2014" name="Int. J. Syst. Evol. Microbiol.">
        <title>Complete genome sequence of Corynebacterium casei LMG S-19264T (=DSM 44701T), isolated from a smear-ripened cheese.</title>
        <authorList>
            <consortium name="US DOE Joint Genome Institute (JGI-PGF)"/>
            <person name="Walter F."/>
            <person name="Albersmeier A."/>
            <person name="Kalinowski J."/>
            <person name="Ruckert C."/>
        </authorList>
    </citation>
    <scope>NUCLEOTIDE SEQUENCE</scope>
    <source>
        <strain evidence="9">CGMCC 1.15095</strain>
    </source>
</reference>
<dbReference type="InterPro" id="IPR004680">
    <property type="entry name" value="Cit_transptr-like_dom"/>
</dbReference>
<dbReference type="GO" id="GO:0005886">
    <property type="term" value="C:plasma membrane"/>
    <property type="evidence" value="ECO:0007669"/>
    <property type="project" value="TreeGrafter"/>
</dbReference>
<dbReference type="EMBL" id="BMHK01000028">
    <property type="protein sequence ID" value="GGC10717.1"/>
    <property type="molecule type" value="Genomic_DNA"/>
</dbReference>
<dbReference type="InterPro" id="IPR051679">
    <property type="entry name" value="DASS-Related_Transporters"/>
</dbReference>
<keyword evidence="10" id="KW-1185">Reference proteome</keyword>
<dbReference type="InterPro" id="IPR036721">
    <property type="entry name" value="RCK_C_sf"/>
</dbReference>
<accession>A0A916TUE8</accession>
<dbReference type="Pfam" id="PF03600">
    <property type="entry name" value="CitMHS"/>
    <property type="match status" value="1"/>
</dbReference>
<evidence type="ECO:0000259" key="8">
    <source>
        <dbReference type="PROSITE" id="PS51202"/>
    </source>
</evidence>
<dbReference type="GO" id="GO:0006813">
    <property type="term" value="P:potassium ion transport"/>
    <property type="evidence" value="ECO:0007669"/>
    <property type="project" value="InterPro"/>
</dbReference>
<proteinExistence type="predicted"/>
<keyword evidence="4" id="KW-0677">Repeat</keyword>
<feature type="transmembrane region" description="Helical" evidence="7">
    <location>
        <begin position="188"/>
        <end position="210"/>
    </location>
</feature>
<feature type="transmembrane region" description="Helical" evidence="7">
    <location>
        <begin position="474"/>
        <end position="503"/>
    </location>
</feature>
<keyword evidence="2" id="KW-0813">Transport</keyword>
<comment type="caution">
    <text evidence="9">The sequence shown here is derived from an EMBL/GenBank/DDBJ whole genome shotgun (WGS) entry which is preliminary data.</text>
</comment>
<dbReference type="Proteomes" id="UP000608154">
    <property type="component" value="Unassembled WGS sequence"/>
</dbReference>
<feature type="transmembrane region" description="Helical" evidence="7">
    <location>
        <begin position="404"/>
        <end position="436"/>
    </location>
</feature>